<dbReference type="PANTHER" id="PTHR43350">
    <property type="entry name" value="NAD-DEPENDENT ALCOHOL DEHYDROGENASE"/>
    <property type="match status" value="1"/>
</dbReference>
<dbReference type="InterPro" id="IPR011032">
    <property type="entry name" value="GroES-like_sf"/>
</dbReference>
<dbReference type="Proteomes" id="UP001556636">
    <property type="component" value="Unassembled WGS sequence"/>
</dbReference>
<name>A0ABV3RX58_9GAMM</name>
<keyword evidence="3" id="KW-0479">Metal-binding</keyword>
<dbReference type="Pfam" id="PF08240">
    <property type="entry name" value="ADH_N"/>
    <property type="match status" value="1"/>
</dbReference>
<evidence type="ECO:0000259" key="6">
    <source>
        <dbReference type="SMART" id="SM00829"/>
    </source>
</evidence>
<dbReference type="InterPro" id="IPR055170">
    <property type="entry name" value="GFO_IDH_MocA-like_dom"/>
</dbReference>
<comment type="caution">
    <text evidence="7">The sequence shown here is derived from an EMBL/GenBank/DDBJ whole genome shotgun (WGS) entry which is preliminary data.</text>
</comment>
<keyword evidence="8" id="KW-1185">Reference proteome</keyword>
<comment type="similarity">
    <text evidence="2">Belongs to the zinc-containing alcohol dehydrogenase family.</text>
</comment>
<proteinExistence type="inferred from homology"/>
<evidence type="ECO:0000256" key="4">
    <source>
        <dbReference type="ARBA" id="ARBA00022833"/>
    </source>
</evidence>
<dbReference type="Pfam" id="PF01408">
    <property type="entry name" value="GFO_IDH_MocA"/>
    <property type="match status" value="1"/>
</dbReference>
<organism evidence="7 8">
    <name type="scientific">Spiribacter roseus</name>
    <dbReference type="NCBI Taxonomy" id="1855875"/>
    <lineage>
        <taxon>Bacteria</taxon>
        <taxon>Pseudomonadati</taxon>
        <taxon>Pseudomonadota</taxon>
        <taxon>Gammaproteobacteria</taxon>
        <taxon>Chromatiales</taxon>
        <taxon>Ectothiorhodospiraceae</taxon>
        <taxon>Spiribacter</taxon>
    </lineage>
</organism>
<dbReference type="SMART" id="SM00829">
    <property type="entry name" value="PKS_ER"/>
    <property type="match status" value="1"/>
</dbReference>
<evidence type="ECO:0000256" key="5">
    <source>
        <dbReference type="ARBA" id="ARBA00023002"/>
    </source>
</evidence>
<feature type="domain" description="Enoyl reductase (ER)" evidence="6">
    <location>
        <begin position="49"/>
        <end position="362"/>
    </location>
</feature>
<dbReference type="Pfam" id="PF22725">
    <property type="entry name" value="GFO_IDH_MocA_C3"/>
    <property type="match status" value="1"/>
</dbReference>
<dbReference type="PANTHER" id="PTHR43350:SF19">
    <property type="entry name" value="D-GULOSIDE 3-DEHYDROGENASE"/>
    <property type="match status" value="1"/>
</dbReference>
<reference evidence="7 8" key="1">
    <citation type="submission" date="2024-02" db="EMBL/GenBank/DDBJ databases">
        <title>New especies of Spiribacter isolated from saline water.</title>
        <authorList>
            <person name="Leon M.J."/>
            <person name="De La Haba R."/>
            <person name="Sanchez-Porro C."/>
            <person name="Ventosa A."/>
        </authorList>
    </citation>
    <scope>NUCLEOTIDE SEQUENCE [LARGE SCALE GENOMIC DNA]</scope>
    <source>
        <strain evidence="8">ag22IC6-196</strain>
    </source>
</reference>
<dbReference type="InterPro" id="IPR036291">
    <property type="entry name" value="NAD(P)-bd_dom_sf"/>
</dbReference>
<dbReference type="InterPro" id="IPR000683">
    <property type="entry name" value="Gfo/Idh/MocA-like_OxRdtase_N"/>
</dbReference>
<dbReference type="InterPro" id="IPR020843">
    <property type="entry name" value="ER"/>
</dbReference>
<dbReference type="EMBL" id="JBAKFG010000002">
    <property type="protein sequence ID" value="MEX0372770.1"/>
    <property type="molecule type" value="Genomic_DNA"/>
</dbReference>
<dbReference type="Pfam" id="PF00107">
    <property type="entry name" value="ADH_zinc_N"/>
    <property type="match status" value="1"/>
</dbReference>
<keyword evidence="5" id="KW-0560">Oxidoreductase</keyword>
<dbReference type="Gene3D" id="3.40.50.720">
    <property type="entry name" value="NAD(P)-binding Rossmann-like Domain"/>
    <property type="match status" value="2"/>
</dbReference>
<dbReference type="SUPFAM" id="SSF51735">
    <property type="entry name" value="NAD(P)-binding Rossmann-fold domains"/>
    <property type="match status" value="2"/>
</dbReference>
<evidence type="ECO:0000313" key="7">
    <source>
        <dbReference type="EMBL" id="MEX0372770.1"/>
    </source>
</evidence>
<dbReference type="InterPro" id="IPR013154">
    <property type="entry name" value="ADH-like_N"/>
</dbReference>
<dbReference type="CDD" id="cd08255">
    <property type="entry name" value="2-desacetyl-2-hydroxyethyl_bacteriochlorophyllide_like"/>
    <property type="match status" value="1"/>
</dbReference>
<dbReference type="RefSeq" id="WP_367951346.1">
    <property type="nucleotide sequence ID" value="NZ_JBAKFG010000002.1"/>
</dbReference>
<gene>
    <name evidence="7" type="ORF">V6X51_04895</name>
</gene>
<evidence type="ECO:0000256" key="3">
    <source>
        <dbReference type="ARBA" id="ARBA00022723"/>
    </source>
</evidence>
<dbReference type="SUPFAM" id="SSF55347">
    <property type="entry name" value="Glyceraldehyde-3-phosphate dehydrogenase-like, C-terminal domain"/>
    <property type="match status" value="1"/>
</dbReference>
<dbReference type="Gene3D" id="3.30.360.10">
    <property type="entry name" value="Dihydrodipicolinate Reductase, domain 2"/>
    <property type="match status" value="1"/>
</dbReference>
<protein>
    <submittedName>
        <fullName evidence="7">Bi-domain-containing oxidoreductase</fullName>
    </submittedName>
</protein>
<accession>A0ABV3RX58</accession>
<sequence>MKQILQSLKTGATEITNIPVPFASSRSLLIRTSRTLVSAGTERMLVDFGRANLLNKARQQPDKVREVLDKARTDDVGATLDAVQSKLDQPLALGYCNVGVIAAVGSGVEGFSVGDRVVSNGKHAEVVAVPKNLCARIPDNVSDDAAAFTVMAGIGLQGIRLAEPTLGECVVVTGLGLIGLLTVQMLRAHGCRVMGVDVDPCKLELAKRMGAEVTANPAAGEDVLAVAEGFSRARGVDAVLITASTKSNQPVSQAAKMCRKRGRIVLVGVTGLELSRADFYEKELSFQVSCSYGPGRYDPDYEEGGHDYPVGFVRWTEQRNFEAVLDLMSSGALDVSPLITHRFSLEQAAEAYELLSSGEPSLGILLEYSGVDAESLDDQRTVSLTDEGSSQRVVEQMNSADQSVPRLSFIGAGNYATRTLLPAFKAAGAQFYSIASSGGVSGLHAGRKFGFANTTTDTQALIDDPATEAVVITTRHDSHARWVVKALEAGKPVFVEKPLCLTQDELIAIGEAHEAAATASDGAAPVVMVGFNRRFSPLVVKLRDKLNTVSGPRAFVMTVNAGAIPADHWTQDPAVGGGRLIGEACHFIDLLRHLAGAEITEIGRQTLSARTDDTFTLQLGFADGSIGTVHYFANGSKRFPKERLEVFAGGRILQLDNFRRLRGYGWPGFTGQRLWRQDKGQQACAAAFLEAVRSGGPAPIPWPEIEEVARVTLELANQ</sequence>
<dbReference type="InterPro" id="IPR013149">
    <property type="entry name" value="ADH-like_C"/>
</dbReference>
<evidence type="ECO:0000256" key="2">
    <source>
        <dbReference type="ARBA" id="ARBA00008072"/>
    </source>
</evidence>
<keyword evidence="4" id="KW-0862">Zinc</keyword>
<comment type="cofactor">
    <cofactor evidence="1">
        <name>Zn(2+)</name>
        <dbReference type="ChEBI" id="CHEBI:29105"/>
    </cofactor>
</comment>
<dbReference type="SUPFAM" id="SSF50129">
    <property type="entry name" value="GroES-like"/>
    <property type="match status" value="1"/>
</dbReference>
<evidence type="ECO:0000256" key="1">
    <source>
        <dbReference type="ARBA" id="ARBA00001947"/>
    </source>
</evidence>
<evidence type="ECO:0000313" key="8">
    <source>
        <dbReference type="Proteomes" id="UP001556636"/>
    </source>
</evidence>
<dbReference type="Gene3D" id="3.90.180.10">
    <property type="entry name" value="Medium-chain alcohol dehydrogenases, catalytic domain"/>
    <property type="match status" value="2"/>
</dbReference>